<proteinExistence type="inferred from homology"/>
<evidence type="ECO:0000256" key="2">
    <source>
        <dbReference type="SAM" id="Phobius"/>
    </source>
</evidence>
<dbReference type="InterPro" id="IPR051276">
    <property type="entry name" value="Saccharopine_DH-like_oxidrdct"/>
</dbReference>
<comment type="caution">
    <text evidence="4">The sequence shown here is derived from an EMBL/GenBank/DDBJ whole genome shotgun (WGS) entry which is preliminary data.</text>
</comment>
<dbReference type="GO" id="GO:0005811">
    <property type="term" value="C:lipid droplet"/>
    <property type="evidence" value="ECO:0007669"/>
    <property type="project" value="TreeGrafter"/>
</dbReference>
<dbReference type="InterPro" id="IPR036291">
    <property type="entry name" value="NAD(P)-bd_dom_sf"/>
</dbReference>
<dbReference type="PANTHER" id="PTHR12286">
    <property type="entry name" value="SACCHAROPINE DEHYDROGENASE-LIKE OXIDOREDUCTASE"/>
    <property type="match status" value="1"/>
</dbReference>
<evidence type="ECO:0000313" key="4">
    <source>
        <dbReference type="EMBL" id="KAF9478098.1"/>
    </source>
</evidence>
<dbReference type="Pfam" id="PF03435">
    <property type="entry name" value="Sacchrp_dh_NADP"/>
    <property type="match status" value="1"/>
</dbReference>
<evidence type="ECO:0000259" key="3">
    <source>
        <dbReference type="Pfam" id="PF03435"/>
    </source>
</evidence>
<dbReference type="GO" id="GO:0009247">
    <property type="term" value="P:glycolipid biosynthetic process"/>
    <property type="evidence" value="ECO:0007669"/>
    <property type="project" value="TreeGrafter"/>
</dbReference>
<sequence length="466" mass="50143">MKVLFPLPSKLVCSCPLALMTDKADILILGATGYTGGLIARYLSAHPQRSQFTLAVGARSPEKLKILVQELALPASVKLVKVDVTNLDEVDAAVMQTRVVINTVGPYWLWGTPVVRACVRHGVHYVDLTGETVWVHKLILELDYYATKTGAIIVPACGFDSMPSDISAYLANKTLKSLGPSSTGEYLDAGNSLSAQQFIGGISGGTVSTAMVVFGKVPKRALKEAGRPYSTSPVVGIRPAFRFLYDLPVPGSKTLTGALFFMAPSNKSVVQRTFGLFELQKRENKDNESALLSYGPRFCYDEFMVTSGPISAVIFTVALVIGFGMLLCKPIRNFIHILLPQSGDGPTDEQMQKGFLKVTNITTSSSAPPVEVKTVIKGKGDPGYLLSALMISESALCFLLPPVSAGTSPSLTPKDNVHALPALGRQGGVLTTMTAFGDELIRRLEETGRFEFSSSVVEDTESRKRV</sequence>
<dbReference type="GO" id="GO:0005739">
    <property type="term" value="C:mitochondrion"/>
    <property type="evidence" value="ECO:0007669"/>
    <property type="project" value="TreeGrafter"/>
</dbReference>
<dbReference type="Gene3D" id="3.40.50.720">
    <property type="entry name" value="NAD(P)-binding Rossmann-like Domain"/>
    <property type="match status" value="1"/>
</dbReference>
<feature type="domain" description="Saccharopine dehydrogenase NADP binding" evidence="3">
    <location>
        <begin position="26"/>
        <end position="153"/>
    </location>
</feature>
<keyword evidence="2" id="KW-0812">Transmembrane</keyword>
<dbReference type="OrthoDB" id="10268090at2759"/>
<keyword evidence="5" id="KW-1185">Reference proteome</keyword>
<organism evidence="4 5">
    <name type="scientific">Pholiota conissans</name>
    <dbReference type="NCBI Taxonomy" id="109636"/>
    <lineage>
        <taxon>Eukaryota</taxon>
        <taxon>Fungi</taxon>
        <taxon>Dikarya</taxon>
        <taxon>Basidiomycota</taxon>
        <taxon>Agaricomycotina</taxon>
        <taxon>Agaricomycetes</taxon>
        <taxon>Agaricomycetidae</taxon>
        <taxon>Agaricales</taxon>
        <taxon>Agaricineae</taxon>
        <taxon>Strophariaceae</taxon>
        <taxon>Pholiota</taxon>
    </lineage>
</organism>
<feature type="transmembrane region" description="Helical" evidence="2">
    <location>
        <begin position="308"/>
        <end position="328"/>
    </location>
</feature>
<evidence type="ECO:0000313" key="5">
    <source>
        <dbReference type="Proteomes" id="UP000807469"/>
    </source>
</evidence>
<name>A0A9P5YYH6_9AGAR</name>
<reference evidence="4" key="1">
    <citation type="submission" date="2020-11" db="EMBL/GenBank/DDBJ databases">
        <authorList>
            <consortium name="DOE Joint Genome Institute"/>
            <person name="Ahrendt S."/>
            <person name="Riley R."/>
            <person name="Andreopoulos W."/>
            <person name="Labutti K."/>
            <person name="Pangilinan J."/>
            <person name="Ruiz-Duenas F.J."/>
            <person name="Barrasa J.M."/>
            <person name="Sanchez-Garcia M."/>
            <person name="Camarero S."/>
            <person name="Miyauchi S."/>
            <person name="Serrano A."/>
            <person name="Linde D."/>
            <person name="Babiker R."/>
            <person name="Drula E."/>
            <person name="Ayuso-Fernandez I."/>
            <person name="Pacheco R."/>
            <person name="Padilla G."/>
            <person name="Ferreira P."/>
            <person name="Barriuso J."/>
            <person name="Kellner H."/>
            <person name="Castanera R."/>
            <person name="Alfaro M."/>
            <person name="Ramirez L."/>
            <person name="Pisabarro A.G."/>
            <person name="Kuo A."/>
            <person name="Tritt A."/>
            <person name="Lipzen A."/>
            <person name="He G."/>
            <person name="Yan M."/>
            <person name="Ng V."/>
            <person name="Cullen D."/>
            <person name="Martin F."/>
            <person name="Rosso M.-N."/>
            <person name="Henrissat B."/>
            <person name="Hibbett D."/>
            <person name="Martinez A.T."/>
            <person name="Grigoriev I.V."/>
        </authorList>
    </citation>
    <scope>NUCLEOTIDE SEQUENCE</scope>
    <source>
        <strain evidence="4">CIRM-BRFM 674</strain>
    </source>
</reference>
<dbReference type="AlphaFoldDB" id="A0A9P5YYH6"/>
<comment type="similarity">
    <text evidence="1">Belongs to the saccharopine dehydrogenase family.</text>
</comment>
<dbReference type="PANTHER" id="PTHR12286:SF5">
    <property type="entry name" value="SACCHAROPINE DEHYDROGENASE-LIKE OXIDOREDUCTASE"/>
    <property type="match status" value="1"/>
</dbReference>
<dbReference type="SUPFAM" id="SSF51735">
    <property type="entry name" value="NAD(P)-binding Rossmann-fold domains"/>
    <property type="match status" value="1"/>
</dbReference>
<gene>
    <name evidence="4" type="ORF">BDN70DRAFT_922116</name>
</gene>
<evidence type="ECO:0000256" key="1">
    <source>
        <dbReference type="ARBA" id="ARBA00038048"/>
    </source>
</evidence>
<keyword evidence="2" id="KW-0472">Membrane</keyword>
<dbReference type="InterPro" id="IPR005097">
    <property type="entry name" value="Sacchrp_dh_NADP-bd"/>
</dbReference>
<dbReference type="Proteomes" id="UP000807469">
    <property type="component" value="Unassembled WGS sequence"/>
</dbReference>
<dbReference type="GO" id="GO:0005886">
    <property type="term" value="C:plasma membrane"/>
    <property type="evidence" value="ECO:0007669"/>
    <property type="project" value="TreeGrafter"/>
</dbReference>
<accession>A0A9P5YYH6</accession>
<dbReference type="EMBL" id="MU155242">
    <property type="protein sequence ID" value="KAF9478098.1"/>
    <property type="molecule type" value="Genomic_DNA"/>
</dbReference>
<protein>
    <submittedName>
        <fullName evidence="4">Saccharopine dehydrogenase</fullName>
    </submittedName>
</protein>
<keyword evidence="2" id="KW-1133">Transmembrane helix</keyword>